<evidence type="ECO:0000313" key="1">
    <source>
        <dbReference type="EMBL" id="MDT9600125.1"/>
    </source>
</evidence>
<dbReference type="EMBL" id="JAVUPU010000007">
    <property type="protein sequence ID" value="MDT9600125.1"/>
    <property type="molecule type" value="Genomic_DNA"/>
</dbReference>
<name>A0ABU3Q9P1_9SPHN</name>
<protein>
    <recommendedName>
        <fullName evidence="3">Tetratricopeptide repeat protein</fullName>
    </recommendedName>
</protein>
<keyword evidence="2" id="KW-1185">Reference proteome</keyword>
<dbReference type="Proteomes" id="UP001259572">
    <property type="component" value="Unassembled WGS sequence"/>
</dbReference>
<comment type="caution">
    <text evidence="1">The sequence shown here is derived from an EMBL/GenBank/DDBJ whole genome shotgun (WGS) entry which is preliminary data.</text>
</comment>
<evidence type="ECO:0000313" key="2">
    <source>
        <dbReference type="Proteomes" id="UP001259572"/>
    </source>
</evidence>
<accession>A0ABU3Q9P1</accession>
<organism evidence="1 2">
    <name type="scientific">Sphingosinicella rhizophila</name>
    <dbReference type="NCBI Taxonomy" id="3050082"/>
    <lineage>
        <taxon>Bacteria</taxon>
        <taxon>Pseudomonadati</taxon>
        <taxon>Pseudomonadota</taxon>
        <taxon>Alphaproteobacteria</taxon>
        <taxon>Sphingomonadales</taxon>
        <taxon>Sphingosinicellaceae</taxon>
        <taxon>Sphingosinicella</taxon>
    </lineage>
</organism>
<evidence type="ECO:0008006" key="3">
    <source>
        <dbReference type="Google" id="ProtNLM"/>
    </source>
</evidence>
<gene>
    <name evidence="1" type="ORF">RQX22_14285</name>
</gene>
<sequence>MDEIMDAVAILQSGDKARARELMHILWERLETGGTPIERATLAHFLADTEEDVAEELHWDLAALKAATGADAGENEHPVSAELATFLPSLHLNVGDAFRRSGDPHQALLHAELGLKRSHVLADDGYGTTIRQALLRLRERALAGKR</sequence>
<proteinExistence type="predicted"/>
<reference evidence="1 2" key="1">
    <citation type="submission" date="2023-05" db="EMBL/GenBank/DDBJ databases">
        <authorList>
            <person name="Guo Y."/>
        </authorList>
    </citation>
    <scope>NUCLEOTIDE SEQUENCE [LARGE SCALE GENOMIC DNA]</scope>
    <source>
        <strain evidence="1 2">GR2756</strain>
    </source>
</reference>
<dbReference type="RefSeq" id="WP_315727223.1">
    <property type="nucleotide sequence ID" value="NZ_JAVUPU010000007.1"/>
</dbReference>